<keyword evidence="2" id="KW-1133">Transmembrane helix</keyword>
<feature type="transmembrane region" description="Helical" evidence="2">
    <location>
        <begin position="7"/>
        <end position="38"/>
    </location>
</feature>
<evidence type="ECO:0000313" key="3">
    <source>
        <dbReference type="EMBL" id="TRZ36071.1"/>
    </source>
</evidence>
<comment type="caution">
    <text evidence="3">The sequence shown here is derived from an EMBL/GenBank/DDBJ whole genome shotgun (WGS) entry which is preliminary data.</text>
</comment>
<gene>
    <name evidence="3" type="ORF">CEQ21_10765</name>
</gene>
<dbReference type="RefSeq" id="WP_185764597.1">
    <property type="nucleotide sequence ID" value="NZ_RIBP01000004.1"/>
</dbReference>
<evidence type="ECO:0000313" key="4">
    <source>
        <dbReference type="Proteomes" id="UP000319837"/>
    </source>
</evidence>
<keyword evidence="3" id="KW-0969">Cilium</keyword>
<keyword evidence="3" id="KW-0966">Cell projection</keyword>
<reference evidence="4" key="1">
    <citation type="submission" date="2018-10" db="EMBL/GenBank/DDBJ databases">
        <title>FDA dAtabase for Regulatory Grade micrObial Sequences (FDA-ARGOS): Supporting development and validation of Infectious Disease Dx tests.</title>
        <authorList>
            <person name="Minogue T."/>
            <person name="Wolcott M."/>
            <person name="Wasieloski L."/>
            <person name="Aguilar W."/>
            <person name="Moore D."/>
            <person name="Tallon L."/>
            <person name="Sadzewicz L."/>
            <person name="Sengamalay N."/>
            <person name="Ott S."/>
            <person name="Godinez A."/>
            <person name="Nagaraj S."/>
            <person name="Vavikolanu K."/>
            <person name="Vyas G."/>
            <person name="Nadendla S."/>
            <person name="George J."/>
            <person name="Sichtig H."/>
        </authorList>
    </citation>
    <scope>NUCLEOTIDE SEQUENCE [LARGE SCALE GENOMIC DNA]</scope>
    <source>
        <strain evidence="4">FDAARGOS_343</strain>
    </source>
</reference>
<evidence type="ECO:0000256" key="1">
    <source>
        <dbReference type="SAM" id="MobiDB-lite"/>
    </source>
</evidence>
<name>A0A553SGG1_NIACI</name>
<dbReference type="Proteomes" id="UP000319837">
    <property type="component" value="Unassembled WGS sequence"/>
</dbReference>
<accession>A0A553SGG1</accession>
<proteinExistence type="predicted"/>
<feature type="region of interest" description="Disordered" evidence="1">
    <location>
        <begin position="92"/>
        <end position="116"/>
    </location>
</feature>
<dbReference type="EMBL" id="RIBP01000004">
    <property type="protein sequence ID" value="TRZ36071.1"/>
    <property type="molecule type" value="Genomic_DNA"/>
</dbReference>
<protein>
    <submittedName>
        <fullName evidence="3">Flagellar basal body rod protein</fullName>
    </submittedName>
</protein>
<keyword evidence="2" id="KW-0472">Membrane</keyword>
<feature type="transmembrane region" description="Helical" evidence="2">
    <location>
        <begin position="58"/>
        <end position="84"/>
    </location>
</feature>
<keyword evidence="3" id="KW-0282">Flagellum</keyword>
<keyword evidence="2" id="KW-0812">Transmembrane</keyword>
<organism evidence="3 4">
    <name type="scientific">Niallia circulans</name>
    <name type="common">Bacillus circulans</name>
    <dbReference type="NCBI Taxonomy" id="1397"/>
    <lineage>
        <taxon>Bacteria</taxon>
        <taxon>Bacillati</taxon>
        <taxon>Bacillota</taxon>
        <taxon>Bacilli</taxon>
        <taxon>Bacillales</taxon>
        <taxon>Bacillaceae</taxon>
        <taxon>Niallia</taxon>
    </lineage>
</organism>
<sequence>MKKVGLFLIGATAAIVLLSHLGPLVGLVISGVLLYLVFKQFMKAGTTGAKIGWGALGIVLLCITASNLPAIIALVAAYVLLLVFKKWKKSGAVTQKSNSDDPFQNFEKQWSELNKN</sequence>
<evidence type="ECO:0000256" key="2">
    <source>
        <dbReference type="SAM" id="Phobius"/>
    </source>
</evidence>
<dbReference type="AlphaFoldDB" id="A0A553SGG1"/>